<dbReference type="Proteomes" id="UP000625210">
    <property type="component" value="Unassembled WGS sequence"/>
</dbReference>
<organism evidence="2 3">
    <name type="scientific">Marinithermofilum abyssi</name>
    <dbReference type="NCBI Taxonomy" id="1571185"/>
    <lineage>
        <taxon>Bacteria</taxon>
        <taxon>Bacillati</taxon>
        <taxon>Bacillota</taxon>
        <taxon>Bacilli</taxon>
        <taxon>Bacillales</taxon>
        <taxon>Thermoactinomycetaceae</taxon>
        <taxon>Marinithermofilum</taxon>
    </lineage>
</organism>
<evidence type="ECO:0000313" key="2">
    <source>
        <dbReference type="EMBL" id="GGE05587.1"/>
    </source>
</evidence>
<dbReference type="AlphaFoldDB" id="A0A8J2VG23"/>
<comment type="caution">
    <text evidence="2">The sequence shown here is derived from an EMBL/GenBank/DDBJ whole genome shotgun (WGS) entry which is preliminary data.</text>
</comment>
<dbReference type="EMBL" id="BMHQ01000001">
    <property type="protein sequence ID" value="GGE05587.1"/>
    <property type="molecule type" value="Genomic_DNA"/>
</dbReference>
<reference evidence="2" key="1">
    <citation type="journal article" date="2014" name="Int. J. Syst. Evol. Microbiol.">
        <title>Complete genome sequence of Corynebacterium casei LMG S-19264T (=DSM 44701T), isolated from a smear-ripened cheese.</title>
        <authorList>
            <consortium name="US DOE Joint Genome Institute (JGI-PGF)"/>
            <person name="Walter F."/>
            <person name="Albersmeier A."/>
            <person name="Kalinowski J."/>
            <person name="Ruckert C."/>
        </authorList>
    </citation>
    <scope>NUCLEOTIDE SEQUENCE</scope>
    <source>
        <strain evidence="2">CGMCC 1.15179</strain>
    </source>
</reference>
<proteinExistence type="predicted"/>
<feature type="region of interest" description="Disordered" evidence="1">
    <location>
        <begin position="84"/>
        <end position="105"/>
    </location>
</feature>
<accession>A0A8J2VG23</accession>
<sequence>MEWIVGCLGVLSTLAGVFVGVRVAAVEQRKTEEYKRKKEALETLFELLVRCMKRSFAPAEDWYRVRAELQRLAREKKALEQRGLVPVTEDGKEGETDASPALEEQEARIPFLPDGKMLEEAKQQFEYCAMRGHLKRKKEIYQVLQLLDRYRLGGLTDPLQVFDVYGETMEKVLWENRPAYSPEEVKWAKERMKQAIYTVRQEIVELEEEYRPVWPRKNRQPF</sequence>
<protein>
    <submittedName>
        <fullName evidence="2">Uncharacterized protein</fullName>
    </submittedName>
</protein>
<dbReference type="RefSeq" id="WP_188646180.1">
    <property type="nucleotide sequence ID" value="NZ_BMHQ01000001.1"/>
</dbReference>
<keyword evidence="3" id="KW-1185">Reference proteome</keyword>
<evidence type="ECO:0000313" key="3">
    <source>
        <dbReference type="Proteomes" id="UP000625210"/>
    </source>
</evidence>
<gene>
    <name evidence="2" type="ORF">GCM10011571_03330</name>
</gene>
<name>A0A8J2VG23_9BACL</name>
<evidence type="ECO:0000256" key="1">
    <source>
        <dbReference type="SAM" id="MobiDB-lite"/>
    </source>
</evidence>
<reference evidence="2" key="2">
    <citation type="submission" date="2020-09" db="EMBL/GenBank/DDBJ databases">
        <authorList>
            <person name="Sun Q."/>
            <person name="Zhou Y."/>
        </authorList>
    </citation>
    <scope>NUCLEOTIDE SEQUENCE</scope>
    <source>
        <strain evidence="2">CGMCC 1.15179</strain>
    </source>
</reference>